<evidence type="ECO:0000256" key="7">
    <source>
        <dbReference type="ARBA" id="ARBA00023136"/>
    </source>
</evidence>
<keyword evidence="6 8" id="KW-1133">Transmembrane helix</keyword>
<dbReference type="AlphaFoldDB" id="A0A4R8GRE3"/>
<evidence type="ECO:0000256" key="8">
    <source>
        <dbReference type="SAM" id="Phobius"/>
    </source>
</evidence>
<dbReference type="EMBL" id="SOEG01000027">
    <property type="protein sequence ID" value="TDX48443.1"/>
    <property type="molecule type" value="Genomic_DNA"/>
</dbReference>
<protein>
    <submittedName>
        <fullName evidence="9">Spore germination protein (Amino acid permease)</fullName>
    </submittedName>
</protein>
<evidence type="ECO:0000256" key="5">
    <source>
        <dbReference type="ARBA" id="ARBA00022692"/>
    </source>
</evidence>
<name>A0A4R8GRE3_9FIRM</name>
<accession>A0A4R8GRE3</accession>
<dbReference type="Pfam" id="PF03845">
    <property type="entry name" value="Spore_permease"/>
    <property type="match status" value="1"/>
</dbReference>
<feature type="transmembrane region" description="Helical" evidence="8">
    <location>
        <begin position="321"/>
        <end position="350"/>
    </location>
</feature>
<gene>
    <name evidence="9" type="ORF">C7959_12712</name>
</gene>
<evidence type="ECO:0000313" key="10">
    <source>
        <dbReference type="Proteomes" id="UP000295832"/>
    </source>
</evidence>
<feature type="transmembrane region" description="Helical" evidence="8">
    <location>
        <begin position="12"/>
        <end position="32"/>
    </location>
</feature>
<evidence type="ECO:0000256" key="1">
    <source>
        <dbReference type="ARBA" id="ARBA00004141"/>
    </source>
</evidence>
<proteinExistence type="inferred from homology"/>
<dbReference type="GO" id="GO:0016020">
    <property type="term" value="C:membrane"/>
    <property type="evidence" value="ECO:0007669"/>
    <property type="project" value="UniProtKB-SubCell"/>
</dbReference>
<evidence type="ECO:0000256" key="4">
    <source>
        <dbReference type="ARBA" id="ARBA00022544"/>
    </source>
</evidence>
<evidence type="ECO:0000313" key="9">
    <source>
        <dbReference type="EMBL" id="TDX48443.1"/>
    </source>
</evidence>
<evidence type="ECO:0000256" key="2">
    <source>
        <dbReference type="ARBA" id="ARBA00007998"/>
    </source>
</evidence>
<dbReference type="PANTHER" id="PTHR34975">
    <property type="entry name" value="SPORE GERMINATION PROTEIN A2"/>
    <property type="match status" value="1"/>
</dbReference>
<evidence type="ECO:0000256" key="6">
    <source>
        <dbReference type="ARBA" id="ARBA00022989"/>
    </source>
</evidence>
<dbReference type="PANTHER" id="PTHR34975:SF2">
    <property type="entry name" value="SPORE GERMINATION PROTEIN A2"/>
    <property type="match status" value="1"/>
</dbReference>
<dbReference type="RefSeq" id="WP_134117987.1">
    <property type="nucleotide sequence ID" value="NZ_SOEG01000027.1"/>
</dbReference>
<feature type="transmembrane region" description="Helical" evidence="8">
    <location>
        <begin position="187"/>
        <end position="205"/>
    </location>
</feature>
<keyword evidence="7 8" id="KW-0472">Membrane</keyword>
<dbReference type="Proteomes" id="UP000295832">
    <property type="component" value="Unassembled WGS sequence"/>
</dbReference>
<feature type="transmembrane region" description="Helical" evidence="8">
    <location>
        <begin position="226"/>
        <end position="250"/>
    </location>
</feature>
<dbReference type="STRING" id="926561.GCA_000379025_02353"/>
<comment type="similarity">
    <text evidence="2">Belongs to the amino acid-polyamine-organocation (APC) superfamily. Spore germination protein (SGP) (TC 2.A.3.9) family.</text>
</comment>
<feature type="transmembrane region" description="Helical" evidence="8">
    <location>
        <begin position="296"/>
        <end position="315"/>
    </location>
</feature>
<keyword evidence="3" id="KW-0813">Transport</keyword>
<feature type="transmembrane region" description="Helical" evidence="8">
    <location>
        <begin position="262"/>
        <end position="284"/>
    </location>
</feature>
<keyword evidence="10" id="KW-1185">Reference proteome</keyword>
<comment type="caution">
    <text evidence="9">The sequence shown here is derived from an EMBL/GenBank/DDBJ whole genome shotgun (WGS) entry which is preliminary data.</text>
</comment>
<keyword evidence="4" id="KW-0309">Germination</keyword>
<reference evidence="9 10" key="1">
    <citation type="submission" date="2019-03" db="EMBL/GenBank/DDBJ databases">
        <title>Subsurface microbial communities from deep shales in Ohio and West Virginia, USA.</title>
        <authorList>
            <person name="Wrighton K."/>
        </authorList>
    </citation>
    <scope>NUCLEOTIDE SEQUENCE [LARGE SCALE GENOMIC DNA]</scope>
    <source>
        <strain evidence="9 10">MSL 6dP</strain>
    </source>
</reference>
<feature type="transmembrane region" description="Helical" evidence="8">
    <location>
        <begin position="85"/>
        <end position="112"/>
    </location>
</feature>
<dbReference type="InterPro" id="IPR004761">
    <property type="entry name" value="Spore_GerAB"/>
</dbReference>
<organism evidence="9 10">
    <name type="scientific">Orenia marismortui</name>
    <dbReference type="NCBI Taxonomy" id="46469"/>
    <lineage>
        <taxon>Bacteria</taxon>
        <taxon>Bacillati</taxon>
        <taxon>Bacillota</taxon>
        <taxon>Clostridia</taxon>
        <taxon>Halanaerobiales</taxon>
        <taxon>Halobacteroidaceae</taxon>
        <taxon>Orenia</taxon>
    </lineage>
</organism>
<keyword evidence="5 8" id="KW-0812">Transmembrane</keyword>
<feature type="transmembrane region" description="Helical" evidence="8">
    <location>
        <begin position="118"/>
        <end position="136"/>
    </location>
</feature>
<sequence>MEEERISAIQILWISVTLVLATAVLTIPKIIISKATQTSWIAVIVAGSIVGILHYIILSLACDFSNNSLIQDCSQIFGKFKSKLILFPYILLIIQLYTLIIYEGVDFIAYLMPAKSSFWFWIIIVLLSSYLANGGVEVIARVIQSASIIFLLSIIIVLVPHLKFVHLSRLKPISLDLNNLSKASIGIAHWFLILPNILLILKPYFKNSNRAIKASLVGNILSQMGLLNHLFISITVFGVDLIGALRFPFYEITALSIKSLNIIIFMAWIFGIILKAGLYCFISLISIREYFNLKDYRVLILPFALFTIATGIFEFDLPLALLHFIHIIIVLALIFEIPFLIFLSIAYSLANKRR</sequence>
<evidence type="ECO:0000256" key="3">
    <source>
        <dbReference type="ARBA" id="ARBA00022448"/>
    </source>
</evidence>
<feature type="transmembrane region" description="Helical" evidence="8">
    <location>
        <begin position="38"/>
        <end position="64"/>
    </location>
</feature>
<feature type="transmembrane region" description="Helical" evidence="8">
    <location>
        <begin position="148"/>
        <end position="167"/>
    </location>
</feature>
<comment type="subcellular location">
    <subcellularLocation>
        <location evidence="1">Membrane</location>
        <topology evidence="1">Multi-pass membrane protein</topology>
    </subcellularLocation>
</comment>
<dbReference type="GO" id="GO:0009847">
    <property type="term" value="P:spore germination"/>
    <property type="evidence" value="ECO:0007669"/>
    <property type="project" value="InterPro"/>
</dbReference>